<gene>
    <name evidence="1" type="ORF">PanWU01x14_273160</name>
</gene>
<keyword evidence="2" id="KW-1185">Reference proteome</keyword>
<protein>
    <submittedName>
        <fullName evidence="1">Uncharacterized protein</fullName>
    </submittedName>
</protein>
<evidence type="ECO:0000313" key="1">
    <source>
        <dbReference type="EMBL" id="PON43543.1"/>
    </source>
</evidence>
<sequence length="152" mass="17272">MCFERAKREDPHRADISPFEGCNVRRCLIFLFAHVLCNVKVPQFINITILVGWNHSEPNPDIVLLQILLCQVLQVPLGKVTVRSDSDLALLTGNSDRVTKSTGLATDLNPLLEEPSSPWELLHFLDYSSFVVLFSRCLLSFSKENKDYRKPT</sequence>
<dbReference type="EMBL" id="JXTB01000369">
    <property type="protein sequence ID" value="PON43543.1"/>
    <property type="molecule type" value="Genomic_DNA"/>
</dbReference>
<dbReference type="AlphaFoldDB" id="A0A2P5B453"/>
<name>A0A2P5B453_PARAD</name>
<dbReference type="Proteomes" id="UP000237105">
    <property type="component" value="Unassembled WGS sequence"/>
</dbReference>
<reference evidence="2" key="1">
    <citation type="submission" date="2016-06" db="EMBL/GenBank/DDBJ databases">
        <title>Parallel loss of symbiosis genes in relatives of nitrogen-fixing non-legume Parasponia.</title>
        <authorList>
            <person name="Van Velzen R."/>
            <person name="Holmer R."/>
            <person name="Bu F."/>
            <person name="Rutten L."/>
            <person name="Van Zeijl A."/>
            <person name="Liu W."/>
            <person name="Santuari L."/>
            <person name="Cao Q."/>
            <person name="Sharma T."/>
            <person name="Shen D."/>
            <person name="Roswanjaya Y."/>
            <person name="Wardhani T."/>
            <person name="Kalhor M.S."/>
            <person name="Jansen J."/>
            <person name="Van den Hoogen J."/>
            <person name="Gungor B."/>
            <person name="Hartog M."/>
            <person name="Hontelez J."/>
            <person name="Verver J."/>
            <person name="Yang W.-C."/>
            <person name="Schijlen E."/>
            <person name="Repin R."/>
            <person name="Schilthuizen M."/>
            <person name="Schranz E."/>
            <person name="Heidstra R."/>
            <person name="Miyata K."/>
            <person name="Fedorova E."/>
            <person name="Kohlen W."/>
            <person name="Bisseling T."/>
            <person name="Smit S."/>
            <person name="Geurts R."/>
        </authorList>
    </citation>
    <scope>NUCLEOTIDE SEQUENCE [LARGE SCALE GENOMIC DNA]</scope>
    <source>
        <strain evidence="2">cv. WU1-14</strain>
    </source>
</reference>
<comment type="caution">
    <text evidence="1">The sequence shown here is derived from an EMBL/GenBank/DDBJ whole genome shotgun (WGS) entry which is preliminary data.</text>
</comment>
<organism evidence="1 2">
    <name type="scientific">Parasponia andersonii</name>
    <name type="common">Sponia andersonii</name>
    <dbReference type="NCBI Taxonomy" id="3476"/>
    <lineage>
        <taxon>Eukaryota</taxon>
        <taxon>Viridiplantae</taxon>
        <taxon>Streptophyta</taxon>
        <taxon>Embryophyta</taxon>
        <taxon>Tracheophyta</taxon>
        <taxon>Spermatophyta</taxon>
        <taxon>Magnoliopsida</taxon>
        <taxon>eudicotyledons</taxon>
        <taxon>Gunneridae</taxon>
        <taxon>Pentapetalae</taxon>
        <taxon>rosids</taxon>
        <taxon>fabids</taxon>
        <taxon>Rosales</taxon>
        <taxon>Cannabaceae</taxon>
        <taxon>Parasponia</taxon>
    </lineage>
</organism>
<proteinExistence type="predicted"/>
<evidence type="ECO:0000313" key="2">
    <source>
        <dbReference type="Proteomes" id="UP000237105"/>
    </source>
</evidence>
<accession>A0A2P5B453</accession>